<keyword evidence="2" id="KW-1185">Reference proteome</keyword>
<name>A0A368H098_ANCCA</name>
<organism evidence="1 2">
    <name type="scientific">Ancylostoma caninum</name>
    <name type="common">Dog hookworm</name>
    <dbReference type="NCBI Taxonomy" id="29170"/>
    <lineage>
        <taxon>Eukaryota</taxon>
        <taxon>Metazoa</taxon>
        <taxon>Ecdysozoa</taxon>
        <taxon>Nematoda</taxon>
        <taxon>Chromadorea</taxon>
        <taxon>Rhabditida</taxon>
        <taxon>Rhabditina</taxon>
        <taxon>Rhabditomorpha</taxon>
        <taxon>Strongyloidea</taxon>
        <taxon>Ancylostomatidae</taxon>
        <taxon>Ancylostomatinae</taxon>
        <taxon>Ancylostoma</taxon>
    </lineage>
</organism>
<reference evidence="1 2" key="1">
    <citation type="submission" date="2014-10" db="EMBL/GenBank/DDBJ databases">
        <title>Draft genome of the hookworm Ancylostoma caninum.</title>
        <authorList>
            <person name="Mitreva M."/>
        </authorList>
    </citation>
    <scope>NUCLEOTIDE SEQUENCE [LARGE SCALE GENOMIC DNA]</scope>
    <source>
        <strain evidence="1 2">Baltimore</strain>
    </source>
</reference>
<dbReference type="AlphaFoldDB" id="A0A368H098"/>
<protein>
    <submittedName>
        <fullName evidence="1">Uncharacterized protein</fullName>
    </submittedName>
</protein>
<dbReference type="EMBL" id="JOJR01000043">
    <property type="protein sequence ID" value="RCN48697.1"/>
    <property type="molecule type" value="Genomic_DNA"/>
</dbReference>
<dbReference type="Proteomes" id="UP000252519">
    <property type="component" value="Unassembled WGS sequence"/>
</dbReference>
<accession>A0A368H098</accession>
<evidence type="ECO:0000313" key="2">
    <source>
        <dbReference type="Proteomes" id="UP000252519"/>
    </source>
</evidence>
<comment type="caution">
    <text evidence="1">The sequence shown here is derived from an EMBL/GenBank/DDBJ whole genome shotgun (WGS) entry which is preliminary data.</text>
</comment>
<evidence type="ECO:0000313" key="1">
    <source>
        <dbReference type="EMBL" id="RCN48697.1"/>
    </source>
</evidence>
<proteinExistence type="predicted"/>
<gene>
    <name evidence="1" type="ORF">ANCCAN_05159</name>
</gene>
<sequence>MTKARTSSLNSMRHGVDIARYKCLSPSYPAIFSGLRTKIQGTRC</sequence>